<sequence length="98" mass="11170">MWTLRERTVAPIAVVSRFFEFYLNGINPEPDTAYAFEASFPSENLQANAVAFPQSVRSLRCIQREQTILLSYTNLLDPTENSEVVSEIDVYYTLISSL</sequence>
<dbReference type="AlphaFoldDB" id="A0A098MA39"/>
<proteinExistence type="predicted"/>
<dbReference type="Proteomes" id="UP000029734">
    <property type="component" value="Unassembled WGS sequence"/>
</dbReference>
<comment type="caution">
    <text evidence="1">The sequence shown here is derived from an EMBL/GenBank/DDBJ whole genome shotgun (WGS) entry which is preliminary data.</text>
</comment>
<reference evidence="1 2" key="2">
    <citation type="submission" date="2014-10" db="EMBL/GenBank/DDBJ databases">
        <title>Comparative genomics of the Paenibacillus odorifer group.</title>
        <authorList>
            <person name="Tsai Y.-C."/>
            <person name="Martin N."/>
            <person name="Korlach J."/>
            <person name="Wiedmann M."/>
        </authorList>
    </citation>
    <scope>NUCLEOTIDE SEQUENCE [LARGE SCALE GENOMIC DNA]</scope>
    <source>
        <strain evidence="1 2">DSM 18334</strain>
    </source>
</reference>
<protein>
    <submittedName>
        <fullName evidence="1">Uncharacterized protein</fullName>
    </submittedName>
</protein>
<gene>
    <name evidence="1" type="ORF">PWYN_05820</name>
</gene>
<name>A0A098MA39_9BACL</name>
<evidence type="ECO:0000313" key="1">
    <source>
        <dbReference type="EMBL" id="KGE18921.1"/>
    </source>
</evidence>
<dbReference type="EMBL" id="JQCR01000002">
    <property type="protein sequence ID" value="KGE18921.1"/>
    <property type="molecule type" value="Genomic_DNA"/>
</dbReference>
<organism evidence="1 2">
    <name type="scientific">Paenibacillus wynnii</name>
    <dbReference type="NCBI Taxonomy" id="268407"/>
    <lineage>
        <taxon>Bacteria</taxon>
        <taxon>Bacillati</taxon>
        <taxon>Bacillota</taxon>
        <taxon>Bacilli</taxon>
        <taxon>Bacillales</taxon>
        <taxon>Paenibacillaceae</taxon>
        <taxon>Paenibacillus</taxon>
    </lineage>
</organism>
<reference evidence="1 2" key="1">
    <citation type="submission" date="2014-08" db="EMBL/GenBank/DDBJ databases">
        <authorList>
            <person name="den Bakker H.C."/>
        </authorList>
    </citation>
    <scope>NUCLEOTIDE SEQUENCE [LARGE SCALE GENOMIC DNA]</scope>
    <source>
        <strain evidence="1 2">DSM 18334</strain>
    </source>
</reference>
<evidence type="ECO:0000313" key="2">
    <source>
        <dbReference type="Proteomes" id="UP000029734"/>
    </source>
</evidence>
<accession>A0A098MA39</accession>
<keyword evidence="2" id="KW-1185">Reference proteome</keyword>